<gene>
    <name evidence="6" type="ORF">E6L36_10015</name>
    <name evidence="5" type="ORF">H0N82_07345</name>
</gene>
<dbReference type="InterPro" id="IPR031989">
    <property type="entry name" value="DUF5067"/>
</dbReference>
<evidence type="ECO:0000256" key="2">
    <source>
        <dbReference type="SAM" id="MobiDB-lite"/>
    </source>
</evidence>
<reference evidence="6 7" key="1">
    <citation type="submission" date="2019-04" db="EMBL/GenBank/DDBJ databases">
        <title>Genome Announcement to Ensure Probiotic Safety of Lactobacillus rhamnosus UBLR-58.</title>
        <authorList>
            <person name="Sulthana A."/>
            <person name="Lakshmi S.G."/>
            <person name="Madempudi R.S."/>
        </authorList>
    </citation>
    <scope>NUCLEOTIDE SEQUENCE [LARGE SCALE GENOMIC DNA]</scope>
    <source>
        <strain evidence="6 7">UBLR-58</strain>
    </source>
</reference>
<evidence type="ECO:0000256" key="1">
    <source>
        <dbReference type="ARBA" id="ARBA00022729"/>
    </source>
</evidence>
<evidence type="ECO:0000313" key="8">
    <source>
        <dbReference type="Proteomes" id="UP000552935"/>
    </source>
</evidence>
<comment type="caution">
    <text evidence="5">The sequence shown here is derived from an EMBL/GenBank/DDBJ whole genome shotgun (WGS) entry which is preliminary data.</text>
</comment>
<evidence type="ECO:0000313" key="7">
    <source>
        <dbReference type="Proteomes" id="UP000307517"/>
    </source>
</evidence>
<dbReference type="RefSeq" id="WP_005688758.1">
    <property type="nucleotide sequence ID" value="NZ_CABFNI010000013.1"/>
</dbReference>
<keyword evidence="1 3" id="KW-0732">Signal</keyword>
<dbReference type="Proteomes" id="UP000307517">
    <property type="component" value="Unassembled WGS sequence"/>
</dbReference>
<dbReference type="Proteomes" id="UP000552935">
    <property type="component" value="Unassembled WGS sequence"/>
</dbReference>
<dbReference type="EMBL" id="SSHM01000001">
    <property type="protein sequence ID" value="THC80699.1"/>
    <property type="molecule type" value="Genomic_DNA"/>
</dbReference>
<feature type="chain" id="PRO_5038525141" evidence="3">
    <location>
        <begin position="27"/>
        <end position="190"/>
    </location>
</feature>
<dbReference type="EMBL" id="JACCKI010000004">
    <property type="protein sequence ID" value="NZA04925.1"/>
    <property type="molecule type" value="Genomic_DNA"/>
</dbReference>
<feature type="compositionally biased region" description="Low complexity" evidence="2">
    <location>
        <begin position="21"/>
        <end position="37"/>
    </location>
</feature>
<name>A0A508YWS0_LACRH</name>
<feature type="signal peptide" evidence="3">
    <location>
        <begin position="1"/>
        <end position="26"/>
    </location>
</feature>
<reference evidence="5 8" key="2">
    <citation type="submission" date="2020-07" db="EMBL/GenBank/DDBJ databases">
        <title>Organ Donor 1.</title>
        <authorList>
            <person name="Marsh A.J."/>
            <person name="Azcarate-Peril M.A."/>
        </authorList>
    </citation>
    <scope>NUCLEOTIDE SEQUENCE [LARGE SCALE GENOMIC DNA]</scope>
    <source>
        <strain evidence="5 8">AMC0712</strain>
    </source>
</reference>
<dbReference type="InterPro" id="IPR029050">
    <property type="entry name" value="Immunoprotect_excell_Ig-like"/>
</dbReference>
<proteinExistence type="predicted"/>
<dbReference type="Gene3D" id="2.60.40.1240">
    <property type="match status" value="1"/>
</dbReference>
<feature type="region of interest" description="Disordered" evidence="2">
    <location>
        <begin position="21"/>
        <end position="56"/>
    </location>
</feature>
<feature type="domain" description="DUF5067" evidence="4">
    <location>
        <begin position="44"/>
        <end position="176"/>
    </location>
</feature>
<accession>A0A508YWS0</accession>
<dbReference type="Pfam" id="PF16729">
    <property type="entry name" value="DUF5067"/>
    <property type="match status" value="1"/>
</dbReference>
<feature type="compositionally biased region" description="Basic and acidic residues" evidence="2">
    <location>
        <begin position="38"/>
        <end position="47"/>
    </location>
</feature>
<evidence type="ECO:0000313" key="5">
    <source>
        <dbReference type="EMBL" id="NZA04925.1"/>
    </source>
</evidence>
<protein>
    <submittedName>
        <fullName evidence="5">DUF5067 domain-containing protein</fullName>
    </submittedName>
</protein>
<organism evidence="5 8">
    <name type="scientific">Lacticaseibacillus rhamnosus</name>
    <name type="common">Lactobacillus rhamnosus</name>
    <dbReference type="NCBI Taxonomy" id="47715"/>
    <lineage>
        <taxon>Bacteria</taxon>
        <taxon>Bacillati</taxon>
        <taxon>Bacillota</taxon>
        <taxon>Bacilli</taxon>
        <taxon>Lactobacillales</taxon>
        <taxon>Lactobacillaceae</taxon>
        <taxon>Lacticaseibacillus</taxon>
    </lineage>
</organism>
<dbReference type="AlphaFoldDB" id="A0A508YWS0"/>
<evidence type="ECO:0000256" key="3">
    <source>
        <dbReference type="SAM" id="SignalP"/>
    </source>
</evidence>
<dbReference type="PROSITE" id="PS51257">
    <property type="entry name" value="PROKAR_LIPOPROTEIN"/>
    <property type="match status" value="1"/>
</dbReference>
<evidence type="ECO:0000259" key="4">
    <source>
        <dbReference type="Pfam" id="PF16729"/>
    </source>
</evidence>
<sequence length="190" mass="20780">MKKLILVTVATLSIFFLAGCSSSSSASKDNSSAAKTSTAEKAEKAENKTSTPKSGWSFKNDTWVTANMTFKFTKAEVQDAYEQGKKNLVLFVDVTNTSKKEQMPMAGMVSMNVKQKNDTSNVDLTSGMPKMNDDGSNPFEAQENAMHNNLLPGKTVQGVFIYELKNDNPVTVTFENASFQTIGTKTYNVK</sequence>
<evidence type="ECO:0000313" key="6">
    <source>
        <dbReference type="EMBL" id="THC80699.1"/>
    </source>
</evidence>